<feature type="compositionally biased region" description="Basic and acidic residues" evidence="1">
    <location>
        <begin position="118"/>
        <end position="128"/>
    </location>
</feature>
<organism evidence="2 3">
    <name type="scientific">Eumeta variegata</name>
    <name type="common">Bagworm moth</name>
    <name type="synonym">Eumeta japonica</name>
    <dbReference type="NCBI Taxonomy" id="151549"/>
    <lineage>
        <taxon>Eukaryota</taxon>
        <taxon>Metazoa</taxon>
        <taxon>Ecdysozoa</taxon>
        <taxon>Arthropoda</taxon>
        <taxon>Hexapoda</taxon>
        <taxon>Insecta</taxon>
        <taxon>Pterygota</taxon>
        <taxon>Neoptera</taxon>
        <taxon>Endopterygota</taxon>
        <taxon>Lepidoptera</taxon>
        <taxon>Glossata</taxon>
        <taxon>Ditrysia</taxon>
        <taxon>Tineoidea</taxon>
        <taxon>Psychidae</taxon>
        <taxon>Oiketicinae</taxon>
        <taxon>Eumeta</taxon>
    </lineage>
</organism>
<reference evidence="2 3" key="1">
    <citation type="journal article" date="2019" name="Commun. Biol.">
        <title>The bagworm genome reveals a unique fibroin gene that provides high tensile strength.</title>
        <authorList>
            <person name="Kono N."/>
            <person name="Nakamura H."/>
            <person name="Ohtoshi R."/>
            <person name="Tomita M."/>
            <person name="Numata K."/>
            <person name="Arakawa K."/>
        </authorList>
    </citation>
    <scope>NUCLEOTIDE SEQUENCE [LARGE SCALE GENOMIC DNA]</scope>
</reference>
<evidence type="ECO:0000313" key="3">
    <source>
        <dbReference type="Proteomes" id="UP000299102"/>
    </source>
</evidence>
<keyword evidence="3" id="KW-1185">Reference proteome</keyword>
<protein>
    <submittedName>
        <fullName evidence="2">Uncharacterized protein</fullName>
    </submittedName>
</protein>
<evidence type="ECO:0000313" key="2">
    <source>
        <dbReference type="EMBL" id="GBP63617.1"/>
    </source>
</evidence>
<accession>A0A4C1XMV2</accession>
<dbReference type="Proteomes" id="UP000299102">
    <property type="component" value="Unassembled WGS sequence"/>
</dbReference>
<sequence>MGQSLSTRNRRAYMKRLMNVNEARDICEDRNMWKPIVSAYPSGSRRQSSEWLNQSNRSGIKRTLHFIPKIIGFLLENLKNLKSGQSDLNRRSDGVGIESRTEIRIESSMSRSKLKARMGTDRNQERDR</sequence>
<comment type="caution">
    <text evidence="2">The sequence shown here is derived from an EMBL/GenBank/DDBJ whole genome shotgun (WGS) entry which is preliminary data.</text>
</comment>
<dbReference type="OrthoDB" id="425681at2759"/>
<proteinExistence type="predicted"/>
<feature type="compositionally biased region" description="Basic and acidic residues" evidence="1">
    <location>
        <begin position="88"/>
        <end position="105"/>
    </location>
</feature>
<name>A0A4C1XMV2_EUMVA</name>
<evidence type="ECO:0000256" key="1">
    <source>
        <dbReference type="SAM" id="MobiDB-lite"/>
    </source>
</evidence>
<dbReference type="AlphaFoldDB" id="A0A4C1XMV2"/>
<dbReference type="EMBL" id="BGZK01000874">
    <property type="protein sequence ID" value="GBP63617.1"/>
    <property type="molecule type" value="Genomic_DNA"/>
</dbReference>
<gene>
    <name evidence="2" type="ORF">EVAR_54446_1</name>
</gene>
<feature type="region of interest" description="Disordered" evidence="1">
    <location>
        <begin position="84"/>
        <end position="128"/>
    </location>
</feature>